<evidence type="ECO:0000256" key="2">
    <source>
        <dbReference type="ARBA" id="ARBA00022741"/>
    </source>
</evidence>
<dbReference type="GO" id="GO:0005737">
    <property type="term" value="C:cytoplasm"/>
    <property type="evidence" value="ECO:0007669"/>
    <property type="project" value="TreeGrafter"/>
</dbReference>
<name>A0A3P7JRS4_ONCOC</name>
<keyword evidence="3" id="KW-0067">ATP-binding</keyword>
<dbReference type="AlphaFoldDB" id="A0A3P7JRS4"/>
<keyword evidence="5" id="KW-0505">Motor protein</keyword>
<dbReference type="InterPro" id="IPR036961">
    <property type="entry name" value="Kinesin_motor_dom_sf"/>
</dbReference>
<dbReference type="GO" id="GO:0000146">
    <property type="term" value="F:microfilament motor activity"/>
    <property type="evidence" value="ECO:0007669"/>
    <property type="project" value="TreeGrafter"/>
</dbReference>
<dbReference type="Proteomes" id="UP000271087">
    <property type="component" value="Unassembled WGS sequence"/>
</dbReference>
<comment type="caution">
    <text evidence="7">Lacks conserved residue(s) required for the propagation of feature annotation.</text>
</comment>
<evidence type="ECO:0000313" key="9">
    <source>
        <dbReference type="EMBL" id="VDM93883.1"/>
    </source>
</evidence>
<evidence type="ECO:0000256" key="3">
    <source>
        <dbReference type="ARBA" id="ARBA00022840"/>
    </source>
</evidence>
<evidence type="ECO:0000256" key="4">
    <source>
        <dbReference type="ARBA" id="ARBA00023123"/>
    </source>
</evidence>
<sequence>STALLESLGCAMTNKNDNSSRFGKYMHINFNFQGDPFGGYISSYLLEKSRVVRQQHGERNFHIFYQLLAGLDTDSLHMLHLQRNPQKYFYLNQGRTTVANTVDDKSCFNEVLQAMRAIETFAPNSEQQIWKILASILLLGNLNFVESETNVDESFVKNRDQLLICADIMQVTTEDLEKALCMQVVAAKGDVVSKRHDVNATEYTRDALAKAIYERLFTWVVGKVNQAITVEKNSSKNAVIGVLDIYGFEIFTINSFEQFCINYCNEKLQQLFIELVLNQEQKEYNREGIEWQQIQFFNNKEICDLVEIPRTGILAILDEACYTVGPMNDKIFLAEMDKILSKNQYYTSRRLKPTDKNLAFDKDFRITHYAGDVTYNVVGFIDKNRDTLYQDLKRLLYNSNNPVLRKIFPDGAKSVTEVNKKPLTAGTVFKVIFPYNLTF</sequence>
<dbReference type="FunFam" id="1.20.58.530:FF:000004">
    <property type="entry name" value="Unconventional myosin ID"/>
    <property type="match status" value="1"/>
</dbReference>
<dbReference type="Gene3D" id="1.20.58.530">
    <property type="match status" value="1"/>
</dbReference>
<keyword evidence="10" id="KW-1185">Reference proteome</keyword>
<evidence type="ECO:0000256" key="5">
    <source>
        <dbReference type="ARBA" id="ARBA00023175"/>
    </source>
</evidence>
<reference evidence="9 10" key="1">
    <citation type="submission" date="2018-08" db="EMBL/GenBank/DDBJ databases">
        <authorList>
            <person name="Laetsch R D."/>
            <person name="Stevens L."/>
            <person name="Kumar S."/>
            <person name="Blaxter L. M."/>
        </authorList>
    </citation>
    <scope>NUCLEOTIDE SEQUENCE [LARGE SCALE GENOMIC DNA]</scope>
</reference>
<evidence type="ECO:0000313" key="10">
    <source>
        <dbReference type="Proteomes" id="UP000271087"/>
    </source>
</evidence>
<evidence type="ECO:0000256" key="1">
    <source>
        <dbReference type="ARBA" id="ARBA00008314"/>
    </source>
</evidence>
<dbReference type="GO" id="GO:0007015">
    <property type="term" value="P:actin filament organization"/>
    <property type="evidence" value="ECO:0007669"/>
    <property type="project" value="TreeGrafter"/>
</dbReference>
<proteinExistence type="inferred from homology"/>
<evidence type="ECO:0000256" key="7">
    <source>
        <dbReference type="PROSITE-ProRule" id="PRU00782"/>
    </source>
</evidence>
<dbReference type="PROSITE" id="PS51456">
    <property type="entry name" value="MYOSIN_MOTOR"/>
    <property type="match status" value="1"/>
</dbReference>
<keyword evidence="6 7" id="KW-0009">Actin-binding</keyword>
<keyword evidence="2" id="KW-0547">Nucleotide-binding</keyword>
<dbReference type="PANTHER" id="PTHR13140:SF713">
    <property type="entry name" value="UNCONVENTIONAL MYOSIN ID"/>
    <property type="match status" value="1"/>
</dbReference>
<organism evidence="9 10">
    <name type="scientific">Onchocerca ochengi</name>
    <name type="common">Filarial nematode worm</name>
    <dbReference type="NCBI Taxonomy" id="42157"/>
    <lineage>
        <taxon>Eukaryota</taxon>
        <taxon>Metazoa</taxon>
        <taxon>Ecdysozoa</taxon>
        <taxon>Nematoda</taxon>
        <taxon>Chromadorea</taxon>
        <taxon>Rhabditida</taxon>
        <taxon>Spirurina</taxon>
        <taxon>Spiruromorpha</taxon>
        <taxon>Filarioidea</taxon>
        <taxon>Onchocercidae</taxon>
        <taxon>Onchocerca</taxon>
    </lineage>
</organism>
<comment type="similarity">
    <text evidence="1 7">Belongs to the TRAFAC class myosin-kinesin ATPase superfamily. Myosin family.</text>
</comment>
<evidence type="ECO:0000259" key="8">
    <source>
        <dbReference type="PROSITE" id="PS51456"/>
    </source>
</evidence>
<accession>A0A3P7JRS4</accession>
<dbReference type="GO" id="GO:0005886">
    <property type="term" value="C:plasma membrane"/>
    <property type="evidence" value="ECO:0007669"/>
    <property type="project" value="TreeGrafter"/>
</dbReference>
<dbReference type="GO" id="GO:0007368">
    <property type="term" value="P:determination of left/right symmetry"/>
    <property type="evidence" value="ECO:0007669"/>
    <property type="project" value="UniProtKB-ARBA"/>
</dbReference>
<protein>
    <recommendedName>
        <fullName evidence="8">Myosin motor domain-containing protein</fullName>
    </recommendedName>
</protein>
<dbReference type="PANTHER" id="PTHR13140">
    <property type="entry name" value="MYOSIN"/>
    <property type="match status" value="1"/>
</dbReference>
<dbReference type="Pfam" id="PF00063">
    <property type="entry name" value="Myosin_head"/>
    <property type="match status" value="1"/>
</dbReference>
<feature type="domain" description="Myosin motor" evidence="8">
    <location>
        <begin position="1"/>
        <end position="439"/>
    </location>
</feature>
<gene>
    <name evidence="9" type="ORF">NOO_LOCUS10156</name>
</gene>
<feature type="non-terminal residue" evidence="9">
    <location>
        <position position="1"/>
    </location>
</feature>
<dbReference type="GO" id="GO:0005546">
    <property type="term" value="F:phosphatidylinositol-4,5-bisphosphate binding"/>
    <property type="evidence" value="ECO:0007669"/>
    <property type="project" value="UniProtKB-ARBA"/>
</dbReference>
<dbReference type="GO" id="GO:0005902">
    <property type="term" value="C:microvillus"/>
    <property type="evidence" value="ECO:0007669"/>
    <property type="project" value="TreeGrafter"/>
</dbReference>
<dbReference type="OrthoDB" id="6108017at2759"/>
<dbReference type="GO" id="GO:0006897">
    <property type="term" value="P:endocytosis"/>
    <property type="evidence" value="ECO:0007669"/>
    <property type="project" value="TreeGrafter"/>
</dbReference>
<dbReference type="EMBL" id="UYRW01005565">
    <property type="protein sequence ID" value="VDM93883.1"/>
    <property type="molecule type" value="Genomic_DNA"/>
</dbReference>
<dbReference type="GO" id="GO:0030048">
    <property type="term" value="P:actin filament-based movement"/>
    <property type="evidence" value="ECO:0007669"/>
    <property type="project" value="TreeGrafter"/>
</dbReference>
<dbReference type="SMART" id="SM00242">
    <property type="entry name" value="MYSc"/>
    <property type="match status" value="1"/>
</dbReference>
<dbReference type="InterPro" id="IPR001609">
    <property type="entry name" value="Myosin_head_motor_dom-like"/>
</dbReference>
<dbReference type="Gene3D" id="3.40.850.10">
    <property type="entry name" value="Kinesin motor domain"/>
    <property type="match status" value="1"/>
</dbReference>
<dbReference type="PRINTS" id="PR00193">
    <property type="entry name" value="MYOSINHEAVY"/>
</dbReference>
<dbReference type="InterPro" id="IPR027417">
    <property type="entry name" value="P-loop_NTPase"/>
</dbReference>
<dbReference type="Gene3D" id="1.20.120.720">
    <property type="entry name" value="Myosin VI head, motor domain, U50 subdomain"/>
    <property type="match status" value="1"/>
</dbReference>
<evidence type="ECO:0000256" key="6">
    <source>
        <dbReference type="ARBA" id="ARBA00023203"/>
    </source>
</evidence>
<dbReference type="GO" id="GO:0051015">
    <property type="term" value="F:actin filament binding"/>
    <property type="evidence" value="ECO:0007669"/>
    <property type="project" value="TreeGrafter"/>
</dbReference>
<dbReference type="GO" id="GO:0016459">
    <property type="term" value="C:myosin complex"/>
    <property type="evidence" value="ECO:0007669"/>
    <property type="project" value="UniProtKB-KW"/>
</dbReference>
<dbReference type="GO" id="GO:0005524">
    <property type="term" value="F:ATP binding"/>
    <property type="evidence" value="ECO:0007669"/>
    <property type="project" value="UniProtKB-KW"/>
</dbReference>
<keyword evidence="4 7" id="KW-0518">Myosin</keyword>
<dbReference type="SUPFAM" id="SSF52540">
    <property type="entry name" value="P-loop containing nucleoside triphosphate hydrolases"/>
    <property type="match status" value="1"/>
</dbReference>